<evidence type="ECO:0000313" key="8">
    <source>
        <dbReference type="Proteomes" id="UP001209654"/>
    </source>
</evidence>
<feature type="transmembrane region" description="Helical" evidence="5">
    <location>
        <begin position="57"/>
        <end position="75"/>
    </location>
</feature>
<sequence length="127" mass="13106">MPPATGPNGLRVDAPGSLHQDPGLQPERTALAWNRTALVLIITALMFLRWIPLFGPVASFLSAGAVAVALGASIGRSRRYRRQSAGIRSESLAPAASGVAWVTAAVFVLGCAGAVQLSLGAISQFTP</sequence>
<gene>
    <name evidence="7" type="ORF">AHIS1636_36220</name>
</gene>
<evidence type="ECO:0000256" key="2">
    <source>
        <dbReference type="ARBA" id="ARBA00022692"/>
    </source>
</evidence>
<evidence type="ECO:0000313" key="7">
    <source>
        <dbReference type="EMBL" id="GLB69179.1"/>
    </source>
</evidence>
<keyword evidence="2 5" id="KW-0812">Transmembrane</keyword>
<protein>
    <submittedName>
        <fullName evidence="7">Membrane protein</fullName>
    </submittedName>
</protein>
<reference evidence="7 8" key="1">
    <citation type="journal article" date="2023" name="Int. J. Syst. Evol. Microbiol.">
        <title>Arthrobacter mangrovi sp. nov., an actinobacterium isolated from the rhizosphere of a mangrove.</title>
        <authorList>
            <person name="Hamada M."/>
            <person name="Saitou S."/>
            <person name="Enomoto N."/>
            <person name="Nanri K."/>
            <person name="Hidaka K."/>
            <person name="Miura T."/>
            <person name="Tamura T."/>
        </authorList>
    </citation>
    <scope>NUCLEOTIDE SEQUENCE [LARGE SCALE GENOMIC DNA]</scope>
    <source>
        <strain evidence="7 8">NBRC 112813</strain>
    </source>
</reference>
<keyword evidence="3 5" id="KW-1133">Transmembrane helix</keyword>
<accession>A0ABQ5MZ00</accession>
<feature type="transmembrane region" description="Helical" evidence="5">
    <location>
        <begin position="96"/>
        <end position="119"/>
    </location>
</feature>
<name>A0ABQ5MZ00_9MICC</name>
<organism evidence="7 8">
    <name type="scientific">Arthrobacter mangrovi</name>
    <dbReference type="NCBI Taxonomy" id="2966350"/>
    <lineage>
        <taxon>Bacteria</taxon>
        <taxon>Bacillati</taxon>
        <taxon>Actinomycetota</taxon>
        <taxon>Actinomycetes</taxon>
        <taxon>Micrococcales</taxon>
        <taxon>Micrococcaceae</taxon>
        <taxon>Arthrobacter</taxon>
    </lineage>
</organism>
<dbReference type="EMBL" id="BRVS01000027">
    <property type="protein sequence ID" value="GLB69179.1"/>
    <property type="molecule type" value="Genomic_DNA"/>
</dbReference>
<keyword evidence="4 5" id="KW-0472">Membrane</keyword>
<evidence type="ECO:0000256" key="1">
    <source>
        <dbReference type="ARBA" id="ARBA00004127"/>
    </source>
</evidence>
<dbReference type="RefSeq" id="WP_264797272.1">
    <property type="nucleotide sequence ID" value="NZ_BRVS01000027.1"/>
</dbReference>
<dbReference type="InterPro" id="IPR003807">
    <property type="entry name" value="DUF202"/>
</dbReference>
<evidence type="ECO:0000256" key="4">
    <source>
        <dbReference type="ARBA" id="ARBA00023136"/>
    </source>
</evidence>
<dbReference type="InterPro" id="IPR003416">
    <property type="entry name" value="MgtC/SapB/SrpB/YhiD_fam"/>
</dbReference>
<evidence type="ECO:0000256" key="3">
    <source>
        <dbReference type="ARBA" id="ARBA00022989"/>
    </source>
</evidence>
<dbReference type="PRINTS" id="PR01837">
    <property type="entry name" value="MGTCSAPBPROT"/>
</dbReference>
<dbReference type="Pfam" id="PF02656">
    <property type="entry name" value="DUF202"/>
    <property type="match status" value="1"/>
</dbReference>
<evidence type="ECO:0000259" key="6">
    <source>
        <dbReference type="Pfam" id="PF02656"/>
    </source>
</evidence>
<evidence type="ECO:0000256" key="5">
    <source>
        <dbReference type="SAM" id="Phobius"/>
    </source>
</evidence>
<comment type="caution">
    <text evidence="7">The sequence shown here is derived from an EMBL/GenBank/DDBJ whole genome shotgun (WGS) entry which is preliminary data.</text>
</comment>
<dbReference type="Proteomes" id="UP001209654">
    <property type="component" value="Unassembled WGS sequence"/>
</dbReference>
<proteinExistence type="predicted"/>
<feature type="domain" description="DUF202" evidence="6">
    <location>
        <begin position="21"/>
        <end position="84"/>
    </location>
</feature>
<keyword evidence="8" id="KW-1185">Reference proteome</keyword>
<comment type="subcellular location">
    <subcellularLocation>
        <location evidence="1">Endomembrane system</location>
        <topology evidence="1">Multi-pass membrane protein</topology>
    </subcellularLocation>
</comment>